<sequence>SAVATGTVTVNPALTATIGVTPSLTICQGNGVVLTANGAGGTTYNYAWSTGATSQTIAASPTSTTVYSVTISEGTTSCSAVASTTITVNPTPVLSVNSPTICQEQTATLSLTGCAGNVTWSTGTTGATLDVTPLQTTSYTATCGLTTGCSASIVTTVTVNPTPVVQRENVVTTRATCNGTTANNDARIALTGLQNTARVSISAANGTTTPAYAAATDVTGTAFTFTGLANPTQPVTYLISLYSANGTCTSTVTVTLDPADCTCPAPKCVPIVVRKIR</sequence>
<organism evidence="1 2">
    <name type="scientific">Fibrella aquatilis</name>
    <dbReference type="NCBI Taxonomy" id="2817059"/>
    <lineage>
        <taxon>Bacteria</taxon>
        <taxon>Pseudomonadati</taxon>
        <taxon>Bacteroidota</taxon>
        <taxon>Cytophagia</taxon>
        <taxon>Cytophagales</taxon>
        <taxon>Spirosomataceae</taxon>
        <taxon>Fibrella</taxon>
    </lineage>
</organism>
<protein>
    <recommendedName>
        <fullName evidence="3">Ig-like domain-containing protein</fullName>
    </recommendedName>
</protein>
<gene>
    <name evidence="1" type="ORF">J2I48_28040</name>
</gene>
<dbReference type="Proteomes" id="UP000664795">
    <property type="component" value="Unassembled WGS sequence"/>
</dbReference>
<feature type="non-terminal residue" evidence="1">
    <location>
        <position position="1"/>
    </location>
</feature>
<proteinExistence type="predicted"/>
<reference evidence="1 2" key="1">
    <citation type="submission" date="2021-03" db="EMBL/GenBank/DDBJ databases">
        <title>Fibrella sp. HMF5036 genome sequencing and assembly.</title>
        <authorList>
            <person name="Kang H."/>
            <person name="Kim H."/>
            <person name="Bae S."/>
            <person name="Joh K."/>
        </authorList>
    </citation>
    <scope>NUCLEOTIDE SEQUENCE [LARGE SCALE GENOMIC DNA]</scope>
    <source>
        <strain evidence="1 2">HMF5036</strain>
    </source>
</reference>
<keyword evidence="2" id="KW-1185">Reference proteome</keyword>
<dbReference type="EMBL" id="JAFMYU010000046">
    <property type="protein sequence ID" value="MBO0934895.1"/>
    <property type="molecule type" value="Genomic_DNA"/>
</dbReference>
<dbReference type="AlphaFoldDB" id="A0A939GC89"/>
<evidence type="ECO:0000313" key="1">
    <source>
        <dbReference type="EMBL" id="MBO0934895.1"/>
    </source>
</evidence>
<evidence type="ECO:0008006" key="3">
    <source>
        <dbReference type="Google" id="ProtNLM"/>
    </source>
</evidence>
<evidence type="ECO:0000313" key="2">
    <source>
        <dbReference type="Proteomes" id="UP000664795"/>
    </source>
</evidence>
<name>A0A939GC89_9BACT</name>
<comment type="caution">
    <text evidence="1">The sequence shown here is derived from an EMBL/GenBank/DDBJ whole genome shotgun (WGS) entry which is preliminary data.</text>
</comment>
<accession>A0A939GC89</accession>